<dbReference type="Pfam" id="PF00105">
    <property type="entry name" value="zf-C4"/>
    <property type="match status" value="1"/>
</dbReference>
<evidence type="ECO:0000256" key="5">
    <source>
        <dbReference type="ARBA" id="ARBA00022833"/>
    </source>
</evidence>
<keyword evidence="6" id="KW-0805">Transcription regulation</keyword>
<dbReference type="FunCoup" id="G0MUB0">
    <property type="interactions" value="6"/>
</dbReference>
<evidence type="ECO:0000256" key="7">
    <source>
        <dbReference type="ARBA" id="ARBA00023125"/>
    </source>
</evidence>
<keyword evidence="14" id="KW-1185">Reference proteome</keyword>
<keyword evidence="3" id="KW-0479">Metal-binding</keyword>
<evidence type="ECO:0000313" key="14">
    <source>
        <dbReference type="Proteomes" id="UP000008068"/>
    </source>
</evidence>
<comment type="similarity">
    <text evidence="2">Belongs to the nuclear hormone receptor family.</text>
</comment>
<dbReference type="Gene3D" id="3.30.50.10">
    <property type="entry name" value="Erythroid Transcription Factor GATA-1, subunit A"/>
    <property type="match status" value="1"/>
</dbReference>
<gene>
    <name evidence="13" type="primary">Cbn-nhr-187</name>
    <name evidence="13" type="ORF">CAEBREN_11475</name>
</gene>
<evidence type="ECO:0000256" key="8">
    <source>
        <dbReference type="ARBA" id="ARBA00023163"/>
    </source>
</evidence>
<protein>
    <submittedName>
        <fullName evidence="13">CBN-NHR-187 protein</fullName>
    </submittedName>
</protein>
<name>G0MUB0_CAEBE</name>
<accession>G0MUB0</accession>
<keyword evidence="7" id="KW-0238">DNA-binding</keyword>
<evidence type="ECO:0000259" key="12">
    <source>
        <dbReference type="PROSITE" id="PS51843"/>
    </source>
</evidence>
<dbReference type="CDD" id="cd06960">
    <property type="entry name" value="NR_DBD_HNF4A"/>
    <property type="match status" value="1"/>
</dbReference>
<dbReference type="GO" id="GO:0000978">
    <property type="term" value="F:RNA polymerase II cis-regulatory region sequence-specific DNA binding"/>
    <property type="evidence" value="ECO:0007669"/>
    <property type="project" value="InterPro"/>
</dbReference>
<keyword evidence="9" id="KW-0675">Receptor</keyword>
<dbReference type="PROSITE" id="PS51843">
    <property type="entry name" value="NR_LBD"/>
    <property type="match status" value="1"/>
</dbReference>
<dbReference type="GO" id="GO:0003700">
    <property type="term" value="F:DNA-binding transcription factor activity"/>
    <property type="evidence" value="ECO:0007669"/>
    <property type="project" value="InterPro"/>
</dbReference>
<dbReference type="OMA" id="CFFGAYT"/>
<dbReference type="Gene3D" id="1.10.565.10">
    <property type="entry name" value="Retinoid X Receptor"/>
    <property type="match status" value="1"/>
</dbReference>
<evidence type="ECO:0000256" key="6">
    <source>
        <dbReference type="ARBA" id="ARBA00023015"/>
    </source>
</evidence>
<dbReference type="PRINTS" id="PR00047">
    <property type="entry name" value="STROIDFINGER"/>
</dbReference>
<feature type="domain" description="NR LBD" evidence="12">
    <location>
        <begin position="131"/>
        <end position="366"/>
    </location>
</feature>
<dbReference type="PANTHER" id="PTHR45886">
    <property type="entry name" value="NUCLEAR HORMONE RECEPTOR FAMILY-RELATED-RELATED"/>
    <property type="match status" value="1"/>
</dbReference>
<dbReference type="PROSITE" id="PS51030">
    <property type="entry name" value="NUCLEAR_REC_DBD_2"/>
    <property type="match status" value="1"/>
</dbReference>
<dbReference type="SUPFAM" id="SSF57716">
    <property type="entry name" value="Glucocorticoid receptor-like (DNA-binding domain)"/>
    <property type="match status" value="1"/>
</dbReference>
<evidence type="ECO:0000313" key="13">
    <source>
        <dbReference type="EMBL" id="EGT44046.1"/>
    </source>
</evidence>
<proteinExistence type="inferred from homology"/>
<dbReference type="Proteomes" id="UP000008068">
    <property type="component" value="Unassembled WGS sequence"/>
</dbReference>
<dbReference type="InterPro" id="IPR035500">
    <property type="entry name" value="NHR-like_dom_sf"/>
</dbReference>
<dbReference type="HOGENOM" id="CLU_007368_3_0_1"/>
<dbReference type="GO" id="GO:0005634">
    <property type="term" value="C:nucleus"/>
    <property type="evidence" value="ECO:0007669"/>
    <property type="project" value="UniProtKB-SubCell"/>
</dbReference>
<dbReference type="EMBL" id="GL379812">
    <property type="protein sequence ID" value="EGT44046.1"/>
    <property type="molecule type" value="Genomic_DNA"/>
</dbReference>
<evidence type="ECO:0000256" key="4">
    <source>
        <dbReference type="ARBA" id="ARBA00022771"/>
    </source>
</evidence>
<dbReference type="SMART" id="SM00399">
    <property type="entry name" value="ZnF_C4"/>
    <property type="match status" value="1"/>
</dbReference>
<dbReference type="InParanoid" id="G0MUB0"/>
<keyword evidence="4" id="KW-0863">Zinc-finger</keyword>
<organism evidence="14">
    <name type="scientific">Caenorhabditis brenneri</name>
    <name type="common">Nematode worm</name>
    <dbReference type="NCBI Taxonomy" id="135651"/>
    <lineage>
        <taxon>Eukaryota</taxon>
        <taxon>Metazoa</taxon>
        <taxon>Ecdysozoa</taxon>
        <taxon>Nematoda</taxon>
        <taxon>Chromadorea</taxon>
        <taxon>Rhabditida</taxon>
        <taxon>Rhabditina</taxon>
        <taxon>Rhabditomorpha</taxon>
        <taxon>Rhabditoidea</taxon>
        <taxon>Rhabditidae</taxon>
        <taxon>Peloderinae</taxon>
        <taxon>Caenorhabditis</taxon>
    </lineage>
</organism>
<dbReference type="OrthoDB" id="5773440at2759"/>
<evidence type="ECO:0000256" key="2">
    <source>
        <dbReference type="ARBA" id="ARBA00005993"/>
    </source>
</evidence>
<evidence type="ECO:0000256" key="10">
    <source>
        <dbReference type="ARBA" id="ARBA00023242"/>
    </source>
</evidence>
<dbReference type="AlphaFoldDB" id="G0MUB0"/>
<dbReference type="InterPro" id="IPR000536">
    <property type="entry name" value="Nucl_hrmn_rcpt_lig-bd"/>
</dbReference>
<dbReference type="PANTHER" id="PTHR45886:SF12">
    <property type="entry name" value="NUCLEAR HORMONE RECEPTOR FAMILY"/>
    <property type="match status" value="1"/>
</dbReference>
<dbReference type="GO" id="GO:0008270">
    <property type="term" value="F:zinc ion binding"/>
    <property type="evidence" value="ECO:0007669"/>
    <property type="project" value="UniProtKB-KW"/>
</dbReference>
<dbReference type="eggNOG" id="ENOG502RT6B">
    <property type="taxonomic scope" value="Eukaryota"/>
</dbReference>
<evidence type="ECO:0000259" key="11">
    <source>
        <dbReference type="PROSITE" id="PS51030"/>
    </source>
</evidence>
<evidence type="ECO:0000256" key="9">
    <source>
        <dbReference type="ARBA" id="ARBA00023170"/>
    </source>
</evidence>
<keyword evidence="5" id="KW-0862">Zinc</keyword>
<evidence type="ECO:0000256" key="1">
    <source>
        <dbReference type="ARBA" id="ARBA00004123"/>
    </source>
</evidence>
<evidence type="ECO:0000256" key="3">
    <source>
        <dbReference type="ARBA" id="ARBA00022723"/>
    </source>
</evidence>
<dbReference type="SMART" id="SM00430">
    <property type="entry name" value="HOLI"/>
    <property type="match status" value="1"/>
</dbReference>
<comment type="subcellular location">
    <subcellularLocation>
        <location evidence="1">Nucleus</location>
    </subcellularLocation>
</comment>
<feature type="domain" description="Nuclear receptor" evidence="11">
    <location>
        <begin position="33"/>
        <end position="111"/>
    </location>
</feature>
<dbReference type="STRING" id="135651.G0MUB0"/>
<dbReference type="InterPro" id="IPR013088">
    <property type="entry name" value="Znf_NHR/GATA"/>
</dbReference>
<keyword evidence="10" id="KW-0539">Nucleus</keyword>
<dbReference type="Pfam" id="PF00104">
    <property type="entry name" value="Hormone_recep"/>
    <property type="match status" value="1"/>
</dbReference>
<sequence length="366" mass="42152">MAPSSPPEDLESFSPPLSATKLIPFDICTTGPSKSCLVCNRSANCYNFGVMSCDACKMFFRRTMLLDVKYTCRRQNKCFDVNFSCLKPPYCRACRLVQCIKVGMKLNLSAILEVNNKKDDAVATLIESLLYQDSRRERVLMTNFTLENPSLDDIITSKNIPIIARDPSHEMNSSDWCFFGAYTAVKFLLGLCFMKRLDDEDKKLLLANYAAKATLLFSALRTMRAKNDKMIKPDGKDFFMEFLTKWSDFSLHFTNRVRSMLVNRLIELEITNEEFILITVLFFCNTTLDGLSEHSVSIITEQRQVYSSALMQYCFLTYQQNGPSRFADLLSLCTVTNKYFEDVQYLYWVFEFHFHVKYKALVSAVI</sequence>
<dbReference type="InterPro" id="IPR001628">
    <property type="entry name" value="Znf_hrmn_rcpt"/>
</dbReference>
<reference evidence="14" key="1">
    <citation type="submission" date="2011-07" db="EMBL/GenBank/DDBJ databases">
        <authorList>
            <consortium name="Caenorhabditis brenneri Sequencing and Analysis Consortium"/>
            <person name="Wilson R.K."/>
        </authorList>
    </citation>
    <scope>NUCLEOTIDE SEQUENCE [LARGE SCALE GENOMIC DNA]</scope>
    <source>
        <strain evidence="14">PB2801</strain>
    </source>
</reference>
<keyword evidence="8" id="KW-0804">Transcription</keyword>
<dbReference type="SUPFAM" id="SSF48508">
    <property type="entry name" value="Nuclear receptor ligand-binding domain"/>
    <property type="match status" value="1"/>
</dbReference>
<dbReference type="InterPro" id="IPR049636">
    <property type="entry name" value="HNF4-like_DBD"/>
</dbReference>